<keyword evidence="2" id="KW-1185">Reference proteome</keyword>
<protein>
    <submittedName>
        <fullName evidence="1">Uncharacterized protein</fullName>
    </submittedName>
</protein>
<name>A0A0V1F500_TRIPS</name>
<dbReference type="EMBL" id="JYDT01000248">
    <property type="protein sequence ID" value="KRY81245.1"/>
    <property type="molecule type" value="Genomic_DNA"/>
</dbReference>
<evidence type="ECO:0000313" key="1">
    <source>
        <dbReference type="EMBL" id="KRY81245.1"/>
    </source>
</evidence>
<dbReference type="Proteomes" id="UP000054995">
    <property type="component" value="Unassembled WGS sequence"/>
</dbReference>
<comment type="caution">
    <text evidence="1">The sequence shown here is derived from an EMBL/GenBank/DDBJ whole genome shotgun (WGS) entry which is preliminary data.</text>
</comment>
<organism evidence="1 2">
    <name type="scientific">Trichinella pseudospiralis</name>
    <name type="common">Parasitic roundworm</name>
    <dbReference type="NCBI Taxonomy" id="6337"/>
    <lineage>
        <taxon>Eukaryota</taxon>
        <taxon>Metazoa</taxon>
        <taxon>Ecdysozoa</taxon>
        <taxon>Nematoda</taxon>
        <taxon>Enoplea</taxon>
        <taxon>Dorylaimia</taxon>
        <taxon>Trichinellida</taxon>
        <taxon>Trichinellidae</taxon>
        <taxon>Trichinella</taxon>
    </lineage>
</organism>
<accession>A0A0V1F500</accession>
<dbReference type="AlphaFoldDB" id="A0A0V1F500"/>
<proteinExistence type="predicted"/>
<reference evidence="1 2" key="1">
    <citation type="submission" date="2015-01" db="EMBL/GenBank/DDBJ databases">
        <title>Evolution of Trichinella species and genotypes.</title>
        <authorList>
            <person name="Korhonen P.K."/>
            <person name="Edoardo P."/>
            <person name="Giuseppe L.R."/>
            <person name="Gasser R.B."/>
        </authorList>
    </citation>
    <scope>NUCLEOTIDE SEQUENCE [LARGE SCALE GENOMIC DNA]</scope>
    <source>
        <strain evidence="1">ISS470</strain>
    </source>
</reference>
<sequence>MQLSTFVFTAYNFLYFSSFHIPFNNINKKCLLSNVLVSVDDVKYISTNEKISTTNRGTASSPTTTEELKS</sequence>
<evidence type="ECO:0000313" key="2">
    <source>
        <dbReference type="Proteomes" id="UP000054995"/>
    </source>
</evidence>
<gene>
    <name evidence="1" type="ORF">T4D_17014</name>
</gene>